<reference evidence="2 3" key="1">
    <citation type="submission" date="2017-09" db="EMBL/GenBank/DDBJ databases">
        <title>Depth-based differentiation of microbial function through sediment-hosted aquifers and enrichment of novel symbionts in the deep terrestrial subsurface.</title>
        <authorList>
            <person name="Probst A.J."/>
            <person name="Ladd B."/>
            <person name="Jarett J.K."/>
            <person name="Geller-Mcgrath D.E."/>
            <person name="Sieber C.M."/>
            <person name="Emerson J.B."/>
            <person name="Anantharaman K."/>
            <person name="Thomas B.C."/>
            <person name="Malmstrom R."/>
            <person name="Stieglmeier M."/>
            <person name="Klingl A."/>
            <person name="Woyke T."/>
            <person name="Ryan C.M."/>
            <person name="Banfield J.F."/>
        </authorList>
    </citation>
    <scope>NUCLEOTIDE SEQUENCE [LARGE SCALE GENOMIC DNA]</scope>
    <source>
        <strain evidence="2">CG23_combo_of_CG06-09_8_20_14_all_34_8</strain>
    </source>
</reference>
<proteinExistence type="predicted"/>
<dbReference type="InterPro" id="IPR023228">
    <property type="entry name" value="SAM_OH_AdoTrfase_N_sf"/>
</dbReference>
<dbReference type="SUPFAM" id="SSF102522">
    <property type="entry name" value="Bacterial fluorinating enzyme, N-terminal domain"/>
    <property type="match status" value="1"/>
</dbReference>
<organism evidence="2 3">
    <name type="scientific">Candidatus Beckwithbacteria bacterium CG23_combo_of_CG06-09_8_20_14_all_34_8</name>
    <dbReference type="NCBI Taxonomy" id="1974497"/>
    <lineage>
        <taxon>Bacteria</taxon>
        <taxon>Candidatus Beckwithiibacteriota</taxon>
    </lineage>
</organism>
<evidence type="ECO:0000313" key="2">
    <source>
        <dbReference type="EMBL" id="PIP52835.1"/>
    </source>
</evidence>
<comment type="caution">
    <text evidence="2">The sequence shown here is derived from an EMBL/GenBank/DDBJ whole genome shotgun (WGS) entry which is preliminary data.</text>
</comment>
<name>A0A2H0B5A0_9BACT</name>
<dbReference type="AlphaFoldDB" id="A0A2H0B5A0"/>
<sequence>MSKLLHVVADYGKNDPAFHEVEQRLYSLCSDFVIIETSVPAFNTVATGFWIYQFAMGEHPSGMMIYSNTAPRKDDKNGRTENAGEHFIYAKLQNGVDVLAVNAGYCFSFIKPYIKELKSLKVHNQGSQFRSRDFYPLAAAAIAKRDFNILGHDIDIKHIPDEPNNMIAWVDGYGNIKTTIRKSQVNYANGSKVQVVIDGVVRTALVSGGSFSVAEGELAFSFGSSGYDDPFVELFLRGGNAWKHFAKPSSAAEIKFIT</sequence>
<dbReference type="Gene3D" id="2.40.30.90">
    <property type="entry name" value="Bacterial fluorinating enzyme like"/>
    <property type="match status" value="1"/>
</dbReference>
<dbReference type="InterPro" id="IPR023227">
    <property type="entry name" value="SAM_OH_AdoTrfase_C_sf"/>
</dbReference>
<dbReference type="Proteomes" id="UP000229459">
    <property type="component" value="Unassembled WGS sequence"/>
</dbReference>
<evidence type="ECO:0000313" key="3">
    <source>
        <dbReference type="Proteomes" id="UP000229459"/>
    </source>
</evidence>
<dbReference type="Pfam" id="PF20257">
    <property type="entry name" value="SAM_HAT_C"/>
    <property type="match status" value="1"/>
</dbReference>
<feature type="domain" description="S-adenosyl-l-methionine hydroxide adenosyltransferase C-terminal" evidence="1">
    <location>
        <begin position="167"/>
        <end position="244"/>
    </location>
</feature>
<dbReference type="EMBL" id="PCSR01000102">
    <property type="protein sequence ID" value="PIP52835.1"/>
    <property type="molecule type" value="Genomic_DNA"/>
</dbReference>
<dbReference type="InterPro" id="IPR046470">
    <property type="entry name" value="SAM_HAT_C"/>
</dbReference>
<protein>
    <recommendedName>
        <fullName evidence="1">S-adenosyl-l-methionine hydroxide adenosyltransferase C-terminal domain-containing protein</fullName>
    </recommendedName>
</protein>
<evidence type="ECO:0000259" key="1">
    <source>
        <dbReference type="Pfam" id="PF20257"/>
    </source>
</evidence>
<accession>A0A2H0B5A0</accession>
<gene>
    <name evidence="2" type="ORF">COX08_04350</name>
</gene>
<dbReference type="SUPFAM" id="SSF101852">
    <property type="entry name" value="Bacterial fluorinating enzyme, C-terminal domain"/>
    <property type="match status" value="1"/>
</dbReference>